<dbReference type="Proteomes" id="UP000012174">
    <property type="component" value="Unassembled WGS sequence"/>
</dbReference>
<evidence type="ECO:0000313" key="4">
    <source>
        <dbReference type="EMBL" id="EMR64635.1"/>
    </source>
</evidence>
<feature type="transmembrane region" description="Helical" evidence="2">
    <location>
        <begin position="6"/>
        <end position="27"/>
    </location>
</feature>
<accession>M7TDA6</accession>
<keyword evidence="2" id="KW-1133">Transmembrane helix</keyword>
<keyword evidence="2 4" id="KW-0812">Transmembrane</keyword>
<evidence type="ECO:0000256" key="1">
    <source>
        <dbReference type="SAM" id="MobiDB-lite"/>
    </source>
</evidence>
<evidence type="ECO:0000256" key="2">
    <source>
        <dbReference type="SAM" id="Phobius"/>
    </source>
</evidence>
<feature type="transmembrane region" description="Helical" evidence="2">
    <location>
        <begin position="152"/>
        <end position="173"/>
    </location>
</feature>
<dbReference type="PANTHER" id="PTHR42109">
    <property type="entry name" value="UNPLACED GENOMIC SCAFFOLD UM_SCAF_CONTIG_1.265, WHOLE GENOME SHOTGUN SEQUENCE"/>
    <property type="match status" value="1"/>
</dbReference>
<evidence type="ECO:0000313" key="5">
    <source>
        <dbReference type="Proteomes" id="UP000012174"/>
    </source>
</evidence>
<feature type="transmembrane region" description="Helical" evidence="2">
    <location>
        <begin position="225"/>
        <end position="246"/>
    </location>
</feature>
<dbReference type="HOGENOM" id="CLU_064985_0_2_1"/>
<feature type="transmembrane region" description="Helical" evidence="2">
    <location>
        <begin position="39"/>
        <end position="61"/>
    </location>
</feature>
<dbReference type="InterPro" id="IPR056119">
    <property type="entry name" value="DUF7702"/>
</dbReference>
<name>M7TDA6_EUTLA</name>
<feature type="transmembrane region" description="Helical" evidence="2">
    <location>
        <begin position="113"/>
        <end position="132"/>
    </location>
</feature>
<dbReference type="PANTHER" id="PTHR42109:SF2">
    <property type="entry name" value="INTEGRAL MEMBRANE PROTEIN"/>
    <property type="match status" value="1"/>
</dbReference>
<dbReference type="AlphaFoldDB" id="M7TDA6"/>
<proteinExistence type="predicted"/>
<keyword evidence="5" id="KW-1185">Reference proteome</keyword>
<dbReference type="Pfam" id="PF24800">
    <property type="entry name" value="DUF7702"/>
    <property type="match status" value="1"/>
</dbReference>
<dbReference type="eggNOG" id="ENOG502SCPV">
    <property type="taxonomic scope" value="Eukaryota"/>
</dbReference>
<protein>
    <submittedName>
        <fullName evidence="4">Putative transmembrane protein</fullName>
    </submittedName>
</protein>
<gene>
    <name evidence="4" type="ORF">UCREL1_8401</name>
</gene>
<evidence type="ECO:0000259" key="3">
    <source>
        <dbReference type="Pfam" id="PF24800"/>
    </source>
</evidence>
<reference evidence="5" key="1">
    <citation type="journal article" date="2013" name="Genome Announc.">
        <title>Draft genome sequence of the grapevine dieback fungus Eutypa lata UCR-EL1.</title>
        <authorList>
            <person name="Blanco-Ulate B."/>
            <person name="Rolshausen P.E."/>
            <person name="Cantu D."/>
        </authorList>
    </citation>
    <scope>NUCLEOTIDE SEQUENCE [LARGE SCALE GENOMIC DNA]</scope>
    <source>
        <strain evidence="5">UCR-EL1</strain>
    </source>
</reference>
<feature type="region of interest" description="Disordered" evidence="1">
    <location>
        <begin position="250"/>
        <end position="288"/>
    </location>
</feature>
<dbReference type="EMBL" id="KB707036">
    <property type="protein sequence ID" value="EMR64635.1"/>
    <property type="molecule type" value="Genomic_DNA"/>
</dbReference>
<dbReference type="OMA" id="MMCFAYE"/>
<keyword evidence="2" id="KW-0472">Membrane</keyword>
<sequence>MALTEQSGISVAEIIIYTPALFIALWLSIRHGFKRSSGWIYLLLFSTVRIVGSALQLAAASSSPPNVGLYIGAATLQTIGLTPLILALLGLLGRALESIRRTAPNFPLSAKHLRLTGLVVTVALILGSIGASQARQAMSETGQYEPGSLSKAGTALTIVAYVLLAASTALCGLQSSHAEPGEKRLLLAIAAALPFLLVRLIFAALTTFSNSGSFSMMNGSVNVRLGMAIIMEMVVVAIIEGIGLTVQKRPSPMTAEHGPLRQSDEDTSYPMEEGQQWKYSNRSRNRAV</sequence>
<feature type="domain" description="DUF7702" evidence="3">
    <location>
        <begin position="3"/>
        <end position="249"/>
    </location>
</feature>
<feature type="transmembrane region" description="Helical" evidence="2">
    <location>
        <begin position="67"/>
        <end position="92"/>
    </location>
</feature>
<organism evidence="4 5">
    <name type="scientific">Eutypa lata (strain UCR-EL1)</name>
    <name type="common">Grapevine dieback disease fungus</name>
    <name type="synonym">Eutypa armeniacae</name>
    <dbReference type="NCBI Taxonomy" id="1287681"/>
    <lineage>
        <taxon>Eukaryota</taxon>
        <taxon>Fungi</taxon>
        <taxon>Dikarya</taxon>
        <taxon>Ascomycota</taxon>
        <taxon>Pezizomycotina</taxon>
        <taxon>Sordariomycetes</taxon>
        <taxon>Xylariomycetidae</taxon>
        <taxon>Xylariales</taxon>
        <taxon>Diatrypaceae</taxon>
        <taxon>Eutypa</taxon>
    </lineage>
</organism>
<dbReference type="OrthoDB" id="2560628at2759"/>
<dbReference type="KEGG" id="ela:UCREL1_8401"/>
<feature type="transmembrane region" description="Helical" evidence="2">
    <location>
        <begin position="185"/>
        <end position="205"/>
    </location>
</feature>